<dbReference type="SMART" id="SM00299">
    <property type="entry name" value="CLH"/>
    <property type="match status" value="7"/>
</dbReference>
<sequence>MDQIPIKLIEKCQLQALNIPLKWIGFNSLTVDSDKYICIWDPTAPKSELTVVDISNIAKTSKYACKADSARINPQTKIIALKAGLKMVVYNYDSGALIKDYTSTEEIIYWRWISADMIAIITTTSVYHWSIKDEPKAPVLIFEHGTKPPESQIISYKTDSTFKWCALISIMAENSRVVGSIQISCTDIKGVQKIEGHACCFMDFQSSENPHPTKLFCFALRSTDSMVLFIQEAGPPLQGNQPFLPQRIKMHPNQNNELDFPIALHTNKKCGILSILTRNGYIHLFDVQTKDFIFVNHMVQDTVLASADMAVDEGFVFITRSGYVRTVVVNKDSIIPYLFSVNKTESALSVSLKSGYPGSENVLLTKFNEYFKLGKYLEAAKIAAKTQSPLIRNADTIARFRAQSLPDAGGAPRTGQLPIIAYFNAIMDSGKLNQLESMEICNIAFLQNKIDFIESSLRKDQLECTKELGDLARPHSLKLAASIYLRANCPDKVVECFAEAGDYDTIVKYCQKVNYIPDYTRIVRSIILKSPELALKFCLSVLQTSPDGLDVTDIAKCFMEVNQVQPCLTFLSEALKGDLPEQAELQTKFFEMALSFNPQIADTLFAQKTYTHFDRVRIGKACEGVGLIQRALEFYTDIYDIKRAIVQTERMNPEWLVTYFGSLSIDNCLICLKTLLAYNLRQNLLIVVKVSSKYHDLLGTPVLMDIFESVKSAEGMFMFLHEIVRKSQDPEVHLKYIQAAYKTSHFNEVERICRESDFYDPVKVKNFLLECKLNDPTPLIIVCDRFNYVQELVHHLNKSDMLKHVETFVLKVNPKRLPEVVGILLDLNCREEFIRNMMMSCLVTYSMESLVEEVSKRNRIKMIRPLLEYILSTDSKDPSVHSALAVVYVESNNQPEVFLKENNYYDTVYVGKYCEKRDPKLACIAYEKGCNDQLLIDVCYKNGLFKNLSRYAINRKDPSLWRKLLDPTNDYRRSFIDQTSKSALSENFETEAISVMVKSFIDMELSRELIDLLEKIVLTDSSYRPHKSLQNLLLLTAIKTDPSRLLDYINRLDNYDAAEIANVAIHSNLYEEAFTIHKKLDSHPAAIQILTDYIKNIDRAYEYAERCNIPAVWSILAKAQLSNNLIKEAIDSFLKSEDHTCFREVISSASGQPIHEALLKYLIMIRKQVRDPIVDSEYAYCLAYTDRYEQLVDFLNHPQNIESMHVGDRLFEDEKYEACKLLYKYANNFMKLALTHVKLNEFQQAIEMAHKAGNTKMWKVVGQACLSAGEYRFARICAMNLVVHPEELPELIASYEEIGKFEELISLIEASVNLERAHIGIFTELSILFAKYKPSKLRDHLELYWNRMNLPKVIAAATANHLWAEVVYLHDKYEEYDSAILCMIQHPSIAFHEAQFRDIIQKVNNQEVHYKAINFYCEYKPLMLNELMIAISSRVDNTKAINMLKSLDVLPICKSYLLVVQKLNLPIINESLNEIYIEEECYEDLRSSIENYNNYDASKLAKELENHPSVEFRRISILIRKLSNRWGQTLEMAKKDCLFGDAILYAAESRDSEIAQNLLEYFISINRPDQILCHLYFCYDILKPDQVLEACWISDMTNVCMPFMIQFVKDYSSKVDTLEQKPAANESQDNNQAQFITHGSGQLMIGAGPVGGMSGSYSSQDHGFNRTTYSSPYL</sequence>
<keyword evidence="5 6" id="KW-0968">Cytoplasmic vesicle</keyword>
<dbReference type="OrthoDB" id="2113814at2759"/>
<dbReference type="FunFam" id="1.25.40.10:FF:000002">
    <property type="entry name" value="Clathrin heavy chain"/>
    <property type="match status" value="1"/>
</dbReference>
<dbReference type="GO" id="GO:0005198">
    <property type="term" value="F:structural molecule activity"/>
    <property type="evidence" value="ECO:0007669"/>
    <property type="project" value="InterPro"/>
</dbReference>
<dbReference type="PROSITE" id="PS50236">
    <property type="entry name" value="CHCR"/>
    <property type="match status" value="7"/>
</dbReference>
<dbReference type="SUPFAM" id="SSF48371">
    <property type="entry name" value="ARM repeat"/>
    <property type="match status" value="5"/>
</dbReference>
<dbReference type="EMBL" id="JWZT01003741">
    <property type="protein sequence ID" value="KII65668.1"/>
    <property type="molecule type" value="Genomic_DNA"/>
</dbReference>
<evidence type="ECO:0000256" key="2">
    <source>
        <dbReference type="ARBA" id="ARBA00022737"/>
    </source>
</evidence>
<feature type="repeat" description="CHCR" evidence="7">
    <location>
        <begin position="1279"/>
        <end position="1425"/>
    </location>
</feature>
<dbReference type="GO" id="GO:0006898">
    <property type="term" value="P:receptor-mediated endocytosis"/>
    <property type="evidence" value="ECO:0007669"/>
    <property type="project" value="TreeGrafter"/>
</dbReference>
<dbReference type="Pfam" id="PF00637">
    <property type="entry name" value="Clathrin"/>
    <property type="match status" value="7"/>
</dbReference>
<proteinExistence type="inferred from homology"/>
<comment type="caution">
    <text evidence="8">The sequence shown here is derived from an EMBL/GenBank/DDBJ whole genome shotgun (WGS) entry which is preliminary data.</text>
</comment>
<dbReference type="PIRSF" id="PIRSF002290">
    <property type="entry name" value="Clathrin_H_chain"/>
    <property type="match status" value="1"/>
</dbReference>
<feature type="repeat" description="CHCR" evidence="7">
    <location>
        <begin position="838"/>
        <end position="965"/>
    </location>
</feature>
<evidence type="ECO:0000256" key="3">
    <source>
        <dbReference type="ARBA" id="ARBA00023136"/>
    </source>
</evidence>
<dbReference type="FunFam" id="1.25.40.10:FF:000001">
    <property type="entry name" value="Clathrin heavy chain"/>
    <property type="match status" value="1"/>
</dbReference>
<dbReference type="Pfam" id="PF13838">
    <property type="entry name" value="Clathrin_H_link"/>
    <property type="match status" value="1"/>
</dbReference>
<dbReference type="InterPro" id="IPR016341">
    <property type="entry name" value="Clathrin_heavy_chain"/>
</dbReference>
<accession>A0A0C2J9A3</accession>
<keyword evidence="3 6" id="KW-0472">Membrane</keyword>
<keyword evidence="2" id="KW-0677">Repeat</keyword>
<feature type="repeat" description="CHCR" evidence="7">
    <location>
        <begin position="972"/>
        <end position="1129"/>
    </location>
</feature>
<dbReference type="InterPro" id="IPR016025">
    <property type="entry name" value="Clathrin_H-chain_N"/>
</dbReference>
<dbReference type="InterPro" id="IPR011990">
    <property type="entry name" value="TPR-like_helical_dom_sf"/>
</dbReference>
<evidence type="ECO:0000313" key="9">
    <source>
        <dbReference type="Proteomes" id="UP000031668"/>
    </source>
</evidence>
<dbReference type="PANTHER" id="PTHR10292:SF1">
    <property type="entry name" value="CLATHRIN HEAVY CHAIN"/>
    <property type="match status" value="1"/>
</dbReference>
<feature type="repeat" description="CHCR" evidence="7">
    <location>
        <begin position="542"/>
        <end position="688"/>
    </location>
</feature>
<name>A0A0C2J9A3_THEKT</name>
<evidence type="ECO:0000256" key="6">
    <source>
        <dbReference type="PIRNR" id="PIRNR002290"/>
    </source>
</evidence>
<keyword evidence="4 6" id="KW-0168">Coated pit</keyword>
<reference evidence="8 9" key="1">
    <citation type="journal article" date="2014" name="Genome Biol. Evol.">
        <title>The genome of the myxosporean Thelohanellus kitauei shows adaptations to nutrient acquisition within its fish host.</title>
        <authorList>
            <person name="Yang Y."/>
            <person name="Xiong J."/>
            <person name="Zhou Z."/>
            <person name="Huo F."/>
            <person name="Miao W."/>
            <person name="Ran C."/>
            <person name="Liu Y."/>
            <person name="Zhang J."/>
            <person name="Feng J."/>
            <person name="Wang M."/>
            <person name="Wang M."/>
            <person name="Wang L."/>
            <person name="Yao B."/>
        </authorList>
    </citation>
    <scope>NUCLEOTIDE SEQUENCE [LARGE SCALE GENOMIC DNA]</scope>
    <source>
        <strain evidence="8">Wuqing</strain>
    </source>
</reference>
<dbReference type="GO" id="GO:0030132">
    <property type="term" value="C:clathrin coat of coated pit"/>
    <property type="evidence" value="ECO:0007669"/>
    <property type="project" value="InterPro"/>
</dbReference>
<comment type="function">
    <text evidence="6">Clathrin is the major protein of the polyhedral coat of coated pits and vesicles.</text>
</comment>
<evidence type="ECO:0000256" key="1">
    <source>
        <dbReference type="ARBA" id="ARBA00009535"/>
    </source>
</evidence>
<evidence type="ECO:0000256" key="5">
    <source>
        <dbReference type="ARBA" id="ARBA00023329"/>
    </source>
</evidence>
<comment type="similarity">
    <text evidence="1 6">Belongs to the clathrin heavy chain family.</text>
</comment>
<dbReference type="Gene3D" id="1.25.40.10">
    <property type="entry name" value="Tetratricopeptide repeat domain"/>
    <property type="match status" value="4"/>
</dbReference>
<dbReference type="GO" id="GO:0071439">
    <property type="term" value="C:clathrin complex"/>
    <property type="evidence" value="ECO:0007669"/>
    <property type="project" value="InterPro"/>
</dbReference>
<dbReference type="GO" id="GO:0006886">
    <property type="term" value="P:intracellular protein transport"/>
    <property type="evidence" value="ECO:0007669"/>
    <property type="project" value="UniProtKB-UniRule"/>
</dbReference>
<evidence type="ECO:0000256" key="4">
    <source>
        <dbReference type="ARBA" id="ARBA00023176"/>
    </source>
</evidence>
<dbReference type="Gene3D" id="1.25.40.730">
    <property type="match status" value="1"/>
</dbReference>
<gene>
    <name evidence="8" type="ORF">RF11_16077</name>
</gene>
<feature type="repeat" description="CHCR" evidence="7">
    <location>
        <begin position="1428"/>
        <end position="1571"/>
    </location>
</feature>
<protein>
    <recommendedName>
        <fullName evidence="6">Clathrin heavy chain</fullName>
    </recommendedName>
</protein>
<dbReference type="GO" id="GO:0030130">
    <property type="term" value="C:clathrin coat of trans-Golgi network vesicle"/>
    <property type="evidence" value="ECO:0007669"/>
    <property type="project" value="InterPro"/>
</dbReference>
<dbReference type="InterPro" id="IPR000547">
    <property type="entry name" value="Clathrin_H-chain/VPS_repeat"/>
</dbReference>
<dbReference type="SUPFAM" id="SSF50989">
    <property type="entry name" value="Clathrin heavy-chain terminal domain"/>
    <property type="match status" value="1"/>
</dbReference>
<dbReference type="Proteomes" id="UP000031668">
    <property type="component" value="Unassembled WGS sequence"/>
</dbReference>
<dbReference type="OMA" id="HCYDLLH"/>
<organism evidence="8 9">
    <name type="scientific">Thelohanellus kitauei</name>
    <name type="common">Myxosporean</name>
    <dbReference type="NCBI Taxonomy" id="669202"/>
    <lineage>
        <taxon>Eukaryota</taxon>
        <taxon>Metazoa</taxon>
        <taxon>Cnidaria</taxon>
        <taxon>Myxozoa</taxon>
        <taxon>Myxosporea</taxon>
        <taxon>Bivalvulida</taxon>
        <taxon>Platysporina</taxon>
        <taxon>Myxobolidae</taxon>
        <taxon>Thelohanellus</taxon>
    </lineage>
</organism>
<feature type="repeat" description="CHCR" evidence="7">
    <location>
        <begin position="1130"/>
        <end position="1274"/>
    </location>
</feature>
<dbReference type="GO" id="GO:0032051">
    <property type="term" value="F:clathrin light chain binding"/>
    <property type="evidence" value="ECO:0007669"/>
    <property type="project" value="InterPro"/>
</dbReference>
<evidence type="ECO:0000256" key="7">
    <source>
        <dbReference type="PROSITE-ProRule" id="PRU01006"/>
    </source>
</evidence>
<evidence type="ECO:0000313" key="8">
    <source>
        <dbReference type="EMBL" id="KII65668.1"/>
    </source>
</evidence>
<dbReference type="PANTHER" id="PTHR10292">
    <property type="entry name" value="CLATHRIN HEAVY CHAIN RELATED"/>
    <property type="match status" value="1"/>
</dbReference>
<dbReference type="Gene3D" id="2.130.10.110">
    <property type="entry name" value="Clathrin heavy-chain terminal domain"/>
    <property type="match status" value="1"/>
</dbReference>
<dbReference type="InterPro" id="IPR016024">
    <property type="entry name" value="ARM-type_fold"/>
</dbReference>
<feature type="repeat" description="CHCR" evidence="7">
    <location>
        <begin position="691"/>
        <end position="833"/>
    </location>
</feature>
<dbReference type="InterPro" id="IPR055358">
    <property type="entry name" value="CHCR"/>
</dbReference>
<comment type="subcellular location">
    <subcellularLocation>
        <location evidence="6">Cytoplasmic vesicle membrane</location>
        <topology evidence="6">Peripheral membrane protein</topology>
        <orientation evidence="6">Cytoplasmic side</orientation>
    </subcellularLocation>
    <subcellularLocation>
        <location evidence="6">Membrane</location>
        <location evidence="6">Coated pit</location>
        <topology evidence="6">Peripheral membrane protein</topology>
        <orientation evidence="6">Cytoplasmic side</orientation>
    </subcellularLocation>
</comment>
<keyword evidence="9" id="KW-1185">Reference proteome</keyword>